<comment type="similarity">
    <text evidence="3 13">Belongs to the multicopper oxidase family.</text>
</comment>
<proteinExistence type="inferred from homology"/>
<dbReference type="STRING" id="981085.W9QDI3"/>
<evidence type="ECO:0000256" key="8">
    <source>
        <dbReference type="ARBA" id="ARBA00022737"/>
    </source>
</evidence>
<dbReference type="EMBL" id="KE343429">
    <property type="protein sequence ID" value="EXB29170.1"/>
    <property type="molecule type" value="Genomic_DNA"/>
</dbReference>
<dbReference type="Pfam" id="PF00394">
    <property type="entry name" value="Cu-oxidase"/>
    <property type="match status" value="1"/>
</dbReference>
<dbReference type="OrthoDB" id="2121828at2759"/>
<dbReference type="NCBIfam" id="TIGR03389">
    <property type="entry name" value="laccase"/>
    <property type="match status" value="1"/>
</dbReference>
<keyword evidence="5 13" id="KW-0052">Apoplast</keyword>
<evidence type="ECO:0000256" key="5">
    <source>
        <dbReference type="ARBA" id="ARBA00022523"/>
    </source>
</evidence>
<evidence type="ECO:0000256" key="4">
    <source>
        <dbReference type="ARBA" id="ARBA00012297"/>
    </source>
</evidence>
<evidence type="ECO:0000256" key="1">
    <source>
        <dbReference type="ARBA" id="ARBA00000349"/>
    </source>
</evidence>
<evidence type="ECO:0000313" key="17">
    <source>
        <dbReference type="EMBL" id="EXB29170.1"/>
    </source>
</evidence>
<evidence type="ECO:0000256" key="10">
    <source>
        <dbReference type="ARBA" id="ARBA00023008"/>
    </source>
</evidence>
<dbReference type="KEGG" id="mnt:21402627"/>
<dbReference type="CDD" id="cd13897">
    <property type="entry name" value="CuRO_3_LCC_plant"/>
    <property type="match status" value="1"/>
</dbReference>
<evidence type="ECO:0000256" key="6">
    <source>
        <dbReference type="ARBA" id="ARBA00022525"/>
    </source>
</evidence>
<dbReference type="InterPro" id="IPR011707">
    <property type="entry name" value="Cu-oxidase-like_N"/>
</dbReference>
<evidence type="ECO:0000256" key="12">
    <source>
        <dbReference type="ARBA" id="ARBA00023185"/>
    </source>
</evidence>
<dbReference type="eggNOG" id="KOG1263">
    <property type="taxonomic scope" value="Eukaryota"/>
</dbReference>
<dbReference type="GO" id="GO:0052716">
    <property type="term" value="F:hydroquinone:oxygen oxidoreductase activity"/>
    <property type="evidence" value="ECO:0007669"/>
    <property type="project" value="UniProtKB-EC"/>
</dbReference>
<dbReference type="InterPro" id="IPR008972">
    <property type="entry name" value="Cupredoxin"/>
</dbReference>
<keyword evidence="7 13" id="KW-0479">Metal-binding</keyword>
<comment type="catalytic activity">
    <reaction evidence="1 13">
        <text>4 hydroquinone + O2 = 4 benzosemiquinone + 2 H2O</text>
        <dbReference type="Rhea" id="RHEA:11276"/>
        <dbReference type="ChEBI" id="CHEBI:15377"/>
        <dbReference type="ChEBI" id="CHEBI:15379"/>
        <dbReference type="ChEBI" id="CHEBI:17594"/>
        <dbReference type="ChEBI" id="CHEBI:17977"/>
        <dbReference type="EC" id="1.10.3.2"/>
    </reaction>
</comment>
<comment type="function">
    <text evidence="13">Lignin degradation and detoxification of lignin-derived products.</text>
</comment>
<keyword evidence="11" id="KW-0325">Glycoprotein</keyword>
<dbReference type="CDD" id="cd13875">
    <property type="entry name" value="CuRO_2_LCC_plant"/>
    <property type="match status" value="1"/>
</dbReference>
<evidence type="ECO:0000313" key="18">
    <source>
        <dbReference type="Proteomes" id="UP000030645"/>
    </source>
</evidence>
<dbReference type="Pfam" id="PF07731">
    <property type="entry name" value="Cu-oxidase_2"/>
    <property type="match status" value="1"/>
</dbReference>
<gene>
    <name evidence="17" type="ORF">L484_019695</name>
</gene>
<protein>
    <recommendedName>
        <fullName evidence="4 13">Laccase</fullName>
        <ecNumber evidence="4 13">1.10.3.2</ecNumber>
    </recommendedName>
    <alternativeName>
        <fullName evidence="13">Benzenediol:oxygen oxidoreductase</fullName>
    </alternativeName>
    <alternativeName>
        <fullName evidence="13">Diphenol oxidase</fullName>
    </alternativeName>
    <alternativeName>
        <fullName evidence="13">Urishiol oxidase</fullName>
    </alternativeName>
</protein>
<dbReference type="CDD" id="cd13849">
    <property type="entry name" value="CuRO_1_LCC_plant"/>
    <property type="match status" value="1"/>
</dbReference>
<evidence type="ECO:0000256" key="2">
    <source>
        <dbReference type="ARBA" id="ARBA00004271"/>
    </source>
</evidence>
<dbReference type="PROSITE" id="PS00080">
    <property type="entry name" value="MULTICOPPER_OXIDASE2"/>
    <property type="match status" value="1"/>
</dbReference>
<keyword evidence="6 13" id="KW-0964">Secreted</keyword>
<dbReference type="Pfam" id="PF07732">
    <property type="entry name" value="Cu-oxidase_3"/>
    <property type="match status" value="1"/>
</dbReference>
<reference evidence="18" key="1">
    <citation type="submission" date="2013-01" db="EMBL/GenBank/DDBJ databases">
        <title>Draft Genome Sequence of a Mulberry Tree, Morus notabilis C.K. Schneid.</title>
        <authorList>
            <person name="He N."/>
            <person name="Zhao S."/>
        </authorList>
    </citation>
    <scope>NUCLEOTIDE SEQUENCE</scope>
</reference>
<sequence>MKVVLRLQLLGVLVFVGIFHSEAWARYSFVVEETPYTRLCGTKNILTVNGTFPGPTLYVRRGDTVVVDVYNKGTRNITIHWHGVKQSRNPWSDGPEYITQCPIQPGAKFSQNIIFSTEEGTLWWHAHSEWDRATVHGAIIIYPKNGTDHYPFPKPHAEFPIILGEWWKQDIDKVYNDAIQSGGDPVASDALTINGQPGDFYPCSSKSADTFKLKVDFGKTYLLRLVNNALQISLYFAIANHTLAVVGSDASYLKPFVTDYISISPGQTIDVLFTANQNPNHLYYMAAGVSSDATPLVVENNTTTTAIIHYNNQNHTSRSTTPLIPKLPSYDDTISSVNFTSRFRSLVDKNHPIDVPKHIRKRMFFTVSMNTLPCPNDTSCQGPNGSRLATSVNNISFVTPTPIDLLEAYYYQIKGAFGVKFPSFPPLKFNFTAEDQPSYLETPKRGIELKVLKYNASVQIVFQGTSIVDPSEHPMHLHGFSFYVVGIGSGNFDKHKDRLKFNLVDPPLQNTIAVPLNGWIAIRFKADNPGVWFMHCHFDRHMSWGMDMAFIVKNGKTPNTQMLPPPPDMPPC</sequence>
<comment type="subcellular location">
    <subcellularLocation>
        <location evidence="2 13">Secreted</location>
        <location evidence="2 13">Extracellular space</location>
        <location evidence="2 13">Apoplast</location>
    </subcellularLocation>
</comment>
<accession>W9QDI3</accession>
<feature type="domain" description="Plastocyanin-like" evidence="15">
    <location>
        <begin position="424"/>
        <end position="555"/>
    </location>
</feature>
<feature type="chain" id="PRO_5005151820" description="Laccase" evidence="13">
    <location>
        <begin position="26"/>
        <end position="572"/>
    </location>
</feature>
<keyword evidence="18" id="KW-1185">Reference proteome</keyword>
<dbReference type="InterPro" id="IPR017761">
    <property type="entry name" value="Laccase"/>
</dbReference>
<dbReference type="InterPro" id="IPR033138">
    <property type="entry name" value="Cu_oxidase_CS"/>
</dbReference>
<dbReference type="SUPFAM" id="SSF49503">
    <property type="entry name" value="Cupredoxins"/>
    <property type="match status" value="3"/>
</dbReference>
<feature type="domain" description="Plastocyanin-like" evidence="16">
    <location>
        <begin position="31"/>
        <end position="145"/>
    </location>
</feature>
<keyword evidence="12 13" id="KW-0439">Lignin degradation</keyword>
<dbReference type="InterPro" id="IPR034285">
    <property type="entry name" value="CuRO_2_LCC"/>
</dbReference>
<keyword evidence="10 13" id="KW-0186">Copper</keyword>
<dbReference type="InterPro" id="IPR011706">
    <property type="entry name" value="Cu-oxidase_C"/>
</dbReference>
<dbReference type="PROSITE" id="PS00079">
    <property type="entry name" value="MULTICOPPER_OXIDASE1"/>
    <property type="match status" value="1"/>
</dbReference>
<dbReference type="InterPro" id="IPR045087">
    <property type="entry name" value="Cu-oxidase_fam"/>
</dbReference>
<evidence type="ECO:0000259" key="14">
    <source>
        <dbReference type="Pfam" id="PF00394"/>
    </source>
</evidence>
<keyword evidence="8 13" id="KW-0677">Repeat</keyword>
<keyword evidence="13" id="KW-0732">Signal</keyword>
<dbReference type="PANTHER" id="PTHR11709">
    <property type="entry name" value="MULTI-COPPER OXIDASE"/>
    <property type="match status" value="1"/>
</dbReference>
<evidence type="ECO:0000256" key="11">
    <source>
        <dbReference type="ARBA" id="ARBA00023180"/>
    </source>
</evidence>
<feature type="domain" description="Plastocyanin-like" evidence="14">
    <location>
        <begin position="158"/>
        <end position="312"/>
    </location>
</feature>
<feature type="signal peptide" evidence="13">
    <location>
        <begin position="1"/>
        <end position="25"/>
    </location>
</feature>
<evidence type="ECO:0000256" key="3">
    <source>
        <dbReference type="ARBA" id="ARBA00010609"/>
    </source>
</evidence>
<evidence type="ECO:0000259" key="15">
    <source>
        <dbReference type="Pfam" id="PF07731"/>
    </source>
</evidence>
<dbReference type="InterPro" id="IPR002355">
    <property type="entry name" value="Cu_oxidase_Cu_BS"/>
</dbReference>
<dbReference type="PANTHER" id="PTHR11709:SF443">
    <property type="entry name" value="LACCASE-15"/>
    <property type="match status" value="1"/>
</dbReference>
<evidence type="ECO:0000256" key="7">
    <source>
        <dbReference type="ARBA" id="ARBA00022723"/>
    </source>
</evidence>
<name>W9QDI3_9ROSA</name>
<dbReference type="InterPro" id="IPR034289">
    <property type="entry name" value="CuRO_3_LCC"/>
</dbReference>
<dbReference type="GO" id="GO:0046274">
    <property type="term" value="P:lignin catabolic process"/>
    <property type="evidence" value="ECO:0007669"/>
    <property type="project" value="UniProtKB-KW"/>
</dbReference>
<organism evidence="17 18">
    <name type="scientific">Morus notabilis</name>
    <dbReference type="NCBI Taxonomy" id="981085"/>
    <lineage>
        <taxon>Eukaryota</taxon>
        <taxon>Viridiplantae</taxon>
        <taxon>Streptophyta</taxon>
        <taxon>Embryophyta</taxon>
        <taxon>Tracheophyta</taxon>
        <taxon>Spermatophyta</taxon>
        <taxon>Magnoliopsida</taxon>
        <taxon>eudicotyledons</taxon>
        <taxon>Gunneridae</taxon>
        <taxon>Pentapetalae</taxon>
        <taxon>rosids</taxon>
        <taxon>fabids</taxon>
        <taxon>Rosales</taxon>
        <taxon>Moraceae</taxon>
        <taxon>Moreae</taxon>
        <taxon>Morus</taxon>
    </lineage>
</organism>
<dbReference type="InterPro" id="IPR034288">
    <property type="entry name" value="CuRO_1_LCC"/>
</dbReference>
<evidence type="ECO:0000256" key="9">
    <source>
        <dbReference type="ARBA" id="ARBA00023002"/>
    </source>
</evidence>
<dbReference type="Proteomes" id="UP000030645">
    <property type="component" value="Unassembled WGS sequence"/>
</dbReference>
<evidence type="ECO:0000259" key="16">
    <source>
        <dbReference type="Pfam" id="PF07732"/>
    </source>
</evidence>
<dbReference type="GO" id="GO:0048046">
    <property type="term" value="C:apoplast"/>
    <property type="evidence" value="ECO:0007669"/>
    <property type="project" value="UniProtKB-SubCell"/>
</dbReference>
<comment type="cofactor">
    <cofactor evidence="13">
        <name>Cu cation</name>
        <dbReference type="ChEBI" id="CHEBI:23378"/>
    </cofactor>
    <text evidence="13">Binds 4 Cu cations per monomer.</text>
</comment>
<evidence type="ECO:0000256" key="13">
    <source>
        <dbReference type="RuleBase" id="RU361119"/>
    </source>
</evidence>
<dbReference type="Gene3D" id="2.60.40.420">
    <property type="entry name" value="Cupredoxins - blue copper proteins"/>
    <property type="match status" value="3"/>
</dbReference>
<dbReference type="EC" id="1.10.3.2" evidence="4 13"/>
<dbReference type="InterPro" id="IPR001117">
    <property type="entry name" value="Cu-oxidase_2nd"/>
</dbReference>
<dbReference type="GO" id="GO:0005507">
    <property type="term" value="F:copper ion binding"/>
    <property type="evidence" value="ECO:0007669"/>
    <property type="project" value="InterPro"/>
</dbReference>
<dbReference type="AlphaFoldDB" id="W9QDI3"/>
<keyword evidence="9 13" id="KW-0560">Oxidoreductase</keyword>